<dbReference type="SUPFAM" id="SSF102735">
    <property type="entry name" value="Trigger factor ribosome-binding domain"/>
    <property type="match status" value="1"/>
</dbReference>
<dbReference type="EC" id="5.2.1.8" evidence="3 10"/>
<keyword evidence="13" id="KW-0472">Membrane</keyword>
<dbReference type="EMBL" id="LANW01000001">
    <property type="protein sequence ID" value="KJV67973.1"/>
    <property type="molecule type" value="Genomic_DNA"/>
</dbReference>
<dbReference type="GO" id="GO:0005737">
    <property type="term" value="C:cytoplasm"/>
    <property type="evidence" value="ECO:0007669"/>
    <property type="project" value="UniProtKB-SubCell"/>
</dbReference>
<evidence type="ECO:0000256" key="1">
    <source>
        <dbReference type="ARBA" id="ARBA00000971"/>
    </source>
</evidence>
<proteinExistence type="inferred from homology"/>
<evidence type="ECO:0000256" key="7">
    <source>
        <dbReference type="ARBA" id="ARBA00023235"/>
    </source>
</evidence>
<dbReference type="HAMAP" id="MF_00303">
    <property type="entry name" value="Trigger_factor_Tig"/>
    <property type="match status" value="1"/>
</dbReference>
<evidence type="ECO:0000256" key="13">
    <source>
        <dbReference type="SAM" id="Phobius"/>
    </source>
</evidence>
<evidence type="ECO:0000256" key="8">
    <source>
        <dbReference type="ARBA" id="ARBA00024849"/>
    </source>
</evidence>
<keyword evidence="13" id="KW-0812">Transmembrane</keyword>
<organism evidence="15 16">
    <name type="scientific">Anaplasma phagocytophilum str. ApNP</name>
    <dbReference type="NCBI Taxonomy" id="1359153"/>
    <lineage>
        <taxon>Bacteria</taxon>
        <taxon>Pseudomonadati</taxon>
        <taxon>Pseudomonadota</taxon>
        <taxon>Alphaproteobacteria</taxon>
        <taxon>Rickettsiales</taxon>
        <taxon>Anaplasmataceae</taxon>
        <taxon>Anaplasma</taxon>
        <taxon>phagocytophilum group</taxon>
    </lineage>
</organism>
<comment type="similarity">
    <text evidence="2 10 12">Belongs to the FKBP-type PPIase family. Tig subfamily.</text>
</comment>
<dbReference type="InterPro" id="IPR046357">
    <property type="entry name" value="PPIase_dom_sf"/>
</dbReference>
<accession>A0A0F3NIS8</accession>
<evidence type="ECO:0000256" key="11">
    <source>
        <dbReference type="PROSITE-ProRule" id="PRU00277"/>
    </source>
</evidence>
<evidence type="ECO:0000256" key="4">
    <source>
        <dbReference type="ARBA" id="ARBA00016902"/>
    </source>
</evidence>
<dbReference type="Proteomes" id="UP000033385">
    <property type="component" value="Unassembled WGS sequence"/>
</dbReference>
<dbReference type="Pfam" id="PF05698">
    <property type="entry name" value="Trigger_C"/>
    <property type="match status" value="1"/>
</dbReference>
<comment type="subcellular location">
    <subcellularLocation>
        <location evidence="10">Cytoplasm</location>
    </subcellularLocation>
    <text evidence="10">About half TF is bound to the ribosome near the polypeptide exit tunnel while the other half is free in the cytoplasm.</text>
</comment>
<dbReference type="AlphaFoldDB" id="A0A0F3NIS8"/>
<comment type="catalytic activity">
    <reaction evidence="1 10 11">
        <text>[protein]-peptidylproline (omega=180) = [protein]-peptidylproline (omega=0)</text>
        <dbReference type="Rhea" id="RHEA:16237"/>
        <dbReference type="Rhea" id="RHEA-COMP:10747"/>
        <dbReference type="Rhea" id="RHEA-COMP:10748"/>
        <dbReference type="ChEBI" id="CHEBI:83833"/>
        <dbReference type="ChEBI" id="CHEBI:83834"/>
        <dbReference type="EC" id="5.2.1.8"/>
    </reaction>
</comment>
<evidence type="ECO:0000256" key="5">
    <source>
        <dbReference type="ARBA" id="ARBA00023110"/>
    </source>
</evidence>
<dbReference type="Pfam" id="PF00254">
    <property type="entry name" value="FKBP_C"/>
    <property type="match status" value="1"/>
</dbReference>
<dbReference type="InterPro" id="IPR001179">
    <property type="entry name" value="PPIase_FKBP_dom"/>
</dbReference>
<sequence>MLSGGGCLKRGCFFIGSAGFCLFRNGAILSMFCVWLCALVACADMAELVDVLGLGPSELCSWGSSPSIRTPVCLECKRSVFMQQFYCVKEVLNERLKRGYEFAVKNEYIEEKVTEKLQGIAATARMDGFRKGKVSPEFVRRMYGESIAGEVVAQVIDDISSKFLKEGDFGGIVTSGVEIKAYPKVCSNSEGDGDLVYELKFEVMPEVPVVDIDGITLKEIEVNISQEDVDEFLEDLKANYPSFVDVDDESRGVADGDRVTISYRSAFKGKALRGGSAQGFTFVLGKGQLLEQFEKQIVGMKKGESKEFKLEFPLDYMAKHFAGKEVDMHVTVERLSVKDEISDRETLASKCGFGSVEDMVKFATDGLNRRFADMGSVVAQRELLEHLDASYSVDVPEYIVAQELGRMRRELKEVDLNDAEALTKEAEQRVKLGMLLMKVATDAGVAVEVNDILSFIRVNYSAYGRSMEDVLKLFKNREDFREHVKGKVLEDKVVRYIISRAKKDKQSMSAGELKSLFESV</sequence>
<dbReference type="Gene3D" id="3.30.70.1050">
    <property type="entry name" value="Trigger factor ribosome-binding domain"/>
    <property type="match status" value="1"/>
</dbReference>
<name>A0A0F3NIS8_ANAPH</name>
<comment type="caution">
    <text evidence="15">The sequence shown here is derived from an EMBL/GenBank/DDBJ whole genome shotgun (WGS) entry which is preliminary data.</text>
</comment>
<dbReference type="Gene3D" id="3.10.50.40">
    <property type="match status" value="1"/>
</dbReference>
<evidence type="ECO:0000256" key="10">
    <source>
        <dbReference type="HAMAP-Rule" id="MF_00303"/>
    </source>
</evidence>
<keyword evidence="13" id="KW-1133">Transmembrane helix</keyword>
<dbReference type="SUPFAM" id="SSF109998">
    <property type="entry name" value="Triger factor/SurA peptide-binding domain-like"/>
    <property type="match status" value="1"/>
</dbReference>
<dbReference type="InterPro" id="IPR037041">
    <property type="entry name" value="Trigger_fac_C_sf"/>
</dbReference>
<keyword evidence="10 12" id="KW-0132">Cell division</keyword>
<keyword evidence="7 10" id="KW-0413">Isomerase</keyword>
<comment type="function">
    <text evidence="8 10">Involved in protein export. Acts as a chaperone by maintaining the newly synthesized protein in an open conformation. Functions as a peptidyl-prolyl cis-trans isomerase.</text>
</comment>
<dbReference type="Pfam" id="PF05697">
    <property type="entry name" value="Trigger_N"/>
    <property type="match status" value="1"/>
</dbReference>
<reference evidence="15 16" key="1">
    <citation type="submission" date="2015-01" db="EMBL/GenBank/DDBJ databases">
        <title>Genome Sequencing of Rickettsiales.</title>
        <authorList>
            <person name="Daugherty S.C."/>
            <person name="Su Q."/>
            <person name="Abolude K."/>
            <person name="Beier-Sexton M."/>
            <person name="Carlyon J.A."/>
            <person name="Carter R."/>
            <person name="Day N.P."/>
            <person name="Dumler S.J."/>
            <person name="Dyachenko V."/>
            <person name="Godinez A."/>
            <person name="Kurtti T.J."/>
            <person name="Lichay M."/>
            <person name="Mullins K.E."/>
            <person name="Ott S."/>
            <person name="Pappas-Brown V."/>
            <person name="Paris D.H."/>
            <person name="Patel P."/>
            <person name="Richards A.L."/>
            <person name="Sadzewicz L."/>
            <person name="Sears K."/>
            <person name="Seidman D."/>
            <person name="Sengamalay N."/>
            <person name="Stenos J."/>
            <person name="Tallon L.J."/>
            <person name="Vincent G."/>
            <person name="Fraser C.M."/>
            <person name="Munderloh U."/>
            <person name="Dunning-Hotopp J.C."/>
        </authorList>
    </citation>
    <scope>NUCLEOTIDE SEQUENCE [LARGE SCALE GENOMIC DNA]</scope>
    <source>
        <strain evidence="15 16">ApNP</strain>
    </source>
</reference>
<dbReference type="InterPro" id="IPR036611">
    <property type="entry name" value="Trigger_fac_ribosome-bd_sf"/>
</dbReference>
<evidence type="ECO:0000256" key="12">
    <source>
        <dbReference type="RuleBase" id="RU003914"/>
    </source>
</evidence>
<evidence type="ECO:0000256" key="2">
    <source>
        <dbReference type="ARBA" id="ARBA00005464"/>
    </source>
</evidence>
<dbReference type="Gene3D" id="1.10.3120.10">
    <property type="entry name" value="Trigger factor, C-terminal domain"/>
    <property type="match status" value="1"/>
</dbReference>
<dbReference type="InterPro" id="IPR005215">
    <property type="entry name" value="Trig_fac"/>
</dbReference>
<dbReference type="InterPro" id="IPR027304">
    <property type="entry name" value="Trigger_fact/SurA_dom_sf"/>
</dbReference>
<dbReference type="GO" id="GO:0003755">
    <property type="term" value="F:peptidyl-prolyl cis-trans isomerase activity"/>
    <property type="evidence" value="ECO:0007669"/>
    <property type="project" value="UniProtKB-UniRule"/>
</dbReference>
<keyword evidence="5 10" id="KW-0697">Rotamase</keyword>
<evidence type="ECO:0000313" key="16">
    <source>
        <dbReference type="Proteomes" id="UP000033385"/>
    </source>
</evidence>
<evidence type="ECO:0000313" key="15">
    <source>
        <dbReference type="EMBL" id="KJV67973.1"/>
    </source>
</evidence>
<dbReference type="GO" id="GO:0015031">
    <property type="term" value="P:protein transport"/>
    <property type="evidence" value="ECO:0007669"/>
    <property type="project" value="UniProtKB-UniRule"/>
</dbReference>
<evidence type="ECO:0000259" key="14">
    <source>
        <dbReference type="PROSITE" id="PS50059"/>
    </source>
</evidence>
<dbReference type="InterPro" id="IPR008880">
    <property type="entry name" value="Trigger_fac_C"/>
</dbReference>
<dbReference type="GO" id="GO:0006457">
    <property type="term" value="P:protein folding"/>
    <property type="evidence" value="ECO:0007669"/>
    <property type="project" value="UniProtKB-UniRule"/>
</dbReference>
<evidence type="ECO:0000256" key="9">
    <source>
        <dbReference type="ARBA" id="ARBA00029986"/>
    </source>
</evidence>
<dbReference type="NCBIfam" id="TIGR00115">
    <property type="entry name" value="tig"/>
    <property type="match status" value="1"/>
</dbReference>
<gene>
    <name evidence="10 15" type="primary">tig</name>
    <name evidence="15" type="ORF">APHNP_0493</name>
</gene>
<keyword evidence="6 10" id="KW-0143">Chaperone</keyword>
<feature type="domain" description="PPIase FKBP-type" evidence="14">
    <location>
        <begin position="256"/>
        <end position="338"/>
    </location>
</feature>
<dbReference type="GO" id="GO:0051301">
    <property type="term" value="P:cell division"/>
    <property type="evidence" value="ECO:0007669"/>
    <property type="project" value="UniProtKB-KW"/>
</dbReference>
<feature type="transmembrane region" description="Helical" evidence="13">
    <location>
        <begin position="12"/>
        <end position="41"/>
    </location>
</feature>
<dbReference type="SUPFAM" id="SSF54534">
    <property type="entry name" value="FKBP-like"/>
    <property type="match status" value="1"/>
</dbReference>
<evidence type="ECO:0000256" key="6">
    <source>
        <dbReference type="ARBA" id="ARBA00023186"/>
    </source>
</evidence>
<evidence type="ECO:0000256" key="3">
    <source>
        <dbReference type="ARBA" id="ARBA00013194"/>
    </source>
</evidence>
<keyword evidence="10" id="KW-0963">Cytoplasm</keyword>
<protein>
    <recommendedName>
        <fullName evidence="4 10">Trigger factor</fullName>
        <shortName evidence="10">TF</shortName>
        <ecNumber evidence="3 10">5.2.1.8</ecNumber>
    </recommendedName>
    <alternativeName>
        <fullName evidence="9 10">PPIase</fullName>
    </alternativeName>
</protein>
<keyword evidence="10 12" id="KW-0131">Cell cycle</keyword>
<dbReference type="PROSITE" id="PS50059">
    <property type="entry name" value="FKBP_PPIASE"/>
    <property type="match status" value="1"/>
</dbReference>
<dbReference type="InterPro" id="IPR008881">
    <property type="entry name" value="Trigger_fac_ribosome-bd_bac"/>
</dbReference>
<comment type="domain">
    <text evidence="10">Consists of 3 domains; the N-terminus binds the ribosome, the middle domain has PPIase activity, while the C-terminus has intrinsic chaperone activity on its own.</text>
</comment>